<accession>A0A388K1K8</accession>
<keyword evidence="4" id="KW-1185">Reference proteome</keyword>
<name>A0A388K1K8_CHABU</name>
<evidence type="ECO:0000313" key="4">
    <source>
        <dbReference type="Proteomes" id="UP000265515"/>
    </source>
</evidence>
<keyword evidence="2" id="KW-0812">Transmembrane</keyword>
<dbReference type="Proteomes" id="UP000265515">
    <property type="component" value="Unassembled WGS sequence"/>
</dbReference>
<gene>
    <name evidence="3" type="ORF">CBR_g39946</name>
</gene>
<feature type="transmembrane region" description="Helical" evidence="2">
    <location>
        <begin position="12"/>
        <end position="36"/>
    </location>
</feature>
<evidence type="ECO:0000256" key="1">
    <source>
        <dbReference type="SAM" id="MobiDB-lite"/>
    </source>
</evidence>
<dbReference type="AlphaFoldDB" id="A0A388K1K8"/>
<proteinExistence type="predicted"/>
<evidence type="ECO:0000256" key="2">
    <source>
        <dbReference type="SAM" id="Phobius"/>
    </source>
</evidence>
<sequence>MLSAPDLVLLLYIGLTLWLALVFVCVVFSRLLRFALRLASVLRHRRQRTKTMDGCMRGAGQQGRAPGRNVMPHLQDLNDSPFTPMTPGVCMGPSVDGAVGLPPRRMFQQVSEDVHLGSRHNGPAPSWRATLDGDAGIPPHLQPLPDNTPVQGQRNGAGIPPHLQPLPDDMPVQGNRNYPVQYGSSIMTGTTVPYVTGGAPSLEDVEDDSNVGQSGTRFAPSRR</sequence>
<protein>
    <submittedName>
        <fullName evidence="3">Uncharacterized protein</fullName>
    </submittedName>
</protein>
<comment type="caution">
    <text evidence="3">The sequence shown here is derived from an EMBL/GenBank/DDBJ whole genome shotgun (WGS) entry which is preliminary data.</text>
</comment>
<organism evidence="3 4">
    <name type="scientific">Chara braunii</name>
    <name type="common">Braun's stonewort</name>
    <dbReference type="NCBI Taxonomy" id="69332"/>
    <lineage>
        <taxon>Eukaryota</taxon>
        <taxon>Viridiplantae</taxon>
        <taxon>Streptophyta</taxon>
        <taxon>Charophyceae</taxon>
        <taxon>Charales</taxon>
        <taxon>Characeae</taxon>
        <taxon>Chara</taxon>
    </lineage>
</organism>
<keyword evidence="2" id="KW-0472">Membrane</keyword>
<dbReference type="Gramene" id="GBG63942">
    <property type="protein sequence ID" value="GBG63942"/>
    <property type="gene ID" value="CBR_g39946"/>
</dbReference>
<dbReference type="EMBL" id="BFEA01000044">
    <property type="protein sequence ID" value="GBG63942.1"/>
    <property type="molecule type" value="Genomic_DNA"/>
</dbReference>
<keyword evidence="2" id="KW-1133">Transmembrane helix</keyword>
<feature type="region of interest" description="Disordered" evidence="1">
    <location>
        <begin position="198"/>
        <end position="223"/>
    </location>
</feature>
<evidence type="ECO:0000313" key="3">
    <source>
        <dbReference type="EMBL" id="GBG63942.1"/>
    </source>
</evidence>
<reference evidence="3 4" key="1">
    <citation type="journal article" date="2018" name="Cell">
        <title>The Chara Genome: Secondary Complexity and Implications for Plant Terrestrialization.</title>
        <authorList>
            <person name="Nishiyama T."/>
            <person name="Sakayama H."/>
            <person name="Vries J.D."/>
            <person name="Buschmann H."/>
            <person name="Saint-Marcoux D."/>
            <person name="Ullrich K.K."/>
            <person name="Haas F.B."/>
            <person name="Vanderstraeten L."/>
            <person name="Becker D."/>
            <person name="Lang D."/>
            <person name="Vosolsobe S."/>
            <person name="Rombauts S."/>
            <person name="Wilhelmsson P.K.I."/>
            <person name="Janitza P."/>
            <person name="Kern R."/>
            <person name="Heyl A."/>
            <person name="Rumpler F."/>
            <person name="Villalobos L.I.A.C."/>
            <person name="Clay J.M."/>
            <person name="Skokan R."/>
            <person name="Toyoda A."/>
            <person name="Suzuki Y."/>
            <person name="Kagoshima H."/>
            <person name="Schijlen E."/>
            <person name="Tajeshwar N."/>
            <person name="Catarino B."/>
            <person name="Hetherington A.J."/>
            <person name="Saltykova A."/>
            <person name="Bonnot C."/>
            <person name="Breuninger H."/>
            <person name="Symeonidi A."/>
            <person name="Radhakrishnan G.V."/>
            <person name="Van Nieuwerburgh F."/>
            <person name="Deforce D."/>
            <person name="Chang C."/>
            <person name="Karol K.G."/>
            <person name="Hedrich R."/>
            <person name="Ulvskov P."/>
            <person name="Glockner G."/>
            <person name="Delwiche C.F."/>
            <person name="Petrasek J."/>
            <person name="Van de Peer Y."/>
            <person name="Friml J."/>
            <person name="Beilby M."/>
            <person name="Dolan L."/>
            <person name="Kohara Y."/>
            <person name="Sugano S."/>
            <person name="Fujiyama A."/>
            <person name="Delaux P.-M."/>
            <person name="Quint M."/>
            <person name="TheiBen G."/>
            <person name="Hagemann M."/>
            <person name="Harholt J."/>
            <person name="Dunand C."/>
            <person name="Zachgo S."/>
            <person name="Langdale J."/>
            <person name="Maumus F."/>
            <person name="Straeten D.V.D."/>
            <person name="Gould S.B."/>
            <person name="Rensing S.A."/>
        </authorList>
    </citation>
    <scope>NUCLEOTIDE SEQUENCE [LARGE SCALE GENOMIC DNA]</scope>
    <source>
        <strain evidence="3 4">S276</strain>
    </source>
</reference>